<sequence>MKTEYIEGIYAGWLAKIIGIRLGAPIEGWTYDKIKNIYGEMEGYPVDYRDFAADDDSNVPLFFLRALEDGRNGFDLKAQDVADALLNYAPFEHGFFWWGGYGTSTEHTAYLNIRNGIPAPRSGSIEQNGSAVAEQIGGQIFIDTWGLVAPGNTDLAAKYAREAASVTHGGNGIYGGIFVAVCISAAFEEKDIKKIIQKGLSYIPEDCEYARVVQAVMEYYENHPADWRECFRYIYENFGYDRYPGNCHIIPNIAVMILALLYGEGDFSKTLTICNMCGWDTDCNVGNVATIMGVRNGLNGIPYEKWRKPVHDFLVCSSVIGSLNIMDIPFGASYIAKLAYAIAGEEIPEPWNTIIMKKIDSCHFEYPGSTHSIRVRTDGLDVRARREREWEVTNTEETAYTGLRALKFTVKPMEPGENIYVYKKTYYEPADFHDSRYDPCFSPVIYPGQVLHGSAYLPEYSCEAAVSLYVLEAHSGTIYEGEKIELVKGQWKELSFQIPCLEGGLIKEAGLCFHVHGTHTQVFDFTGIIDDLYADGKPAYSIEFTKEKEEFWTGLHREISQFTRLKGLMYLKQGQLHISCADFGEAYTGKYDWDNYSAGFFLTPLTGQHHMVNVRVQGAIRSYAVGLLPEGKAAILKNENGYRILTETEFEWKQQEEYKIQVVVLGNRIEARINDKCILVAEDEDAPYLKGGIGVSVQNGSHTRYRRITIAEK</sequence>
<reference evidence="2 3" key="1">
    <citation type="submission" date="2016-12" db="EMBL/GenBank/DDBJ databases">
        <authorList>
            <person name="Song W.-J."/>
            <person name="Kurnit D.M."/>
        </authorList>
    </citation>
    <scope>NUCLEOTIDE SEQUENCE [LARGE SCALE GENOMIC DNA]</scope>
    <source>
        <strain evidence="2 3">DSM 12503</strain>
    </source>
</reference>
<evidence type="ECO:0000313" key="2">
    <source>
        <dbReference type="EMBL" id="SHO46070.1"/>
    </source>
</evidence>
<dbReference type="AlphaFoldDB" id="A0A1M7Y298"/>
<dbReference type="Gene3D" id="2.60.120.560">
    <property type="entry name" value="Exo-inulinase, domain 1"/>
    <property type="match status" value="1"/>
</dbReference>
<evidence type="ECO:0000313" key="3">
    <source>
        <dbReference type="Proteomes" id="UP000184612"/>
    </source>
</evidence>
<proteinExistence type="predicted"/>
<feature type="binding site" evidence="1">
    <location>
        <position position="280"/>
    </location>
    <ligand>
        <name>Mg(2+)</name>
        <dbReference type="ChEBI" id="CHEBI:18420"/>
        <label>1</label>
    </ligand>
</feature>
<dbReference type="SUPFAM" id="SSF101478">
    <property type="entry name" value="ADP-ribosylglycohydrolase"/>
    <property type="match status" value="1"/>
</dbReference>
<dbReference type="RefSeq" id="WP_073587784.1">
    <property type="nucleotide sequence ID" value="NZ_FRFD01000003.1"/>
</dbReference>
<dbReference type="Pfam" id="PF03747">
    <property type="entry name" value="ADP_ribosyl_GH"/>
    <property type="match status" value="1"/>
</dbReference>
<protein>
    <submittedName>
        <fullName evidence="2">ADP-ribosylglycohydrolase</fullName>
    </submittedName>
</protein>
<name>A0A1M7Y298_9FIRM</name>
<dbReference type="STRING" id="1121345.SAMN02745217_01168"/>
<dbReference type="OrthoDB" id="9761704at2"/>
<gene>
    <name evidence="2" type="ORF">SAMN02745217_01168</name>
</gene>
<keyword evidence="1" id="KW-0479">Metal-binding</keyword>
<organism evidence="2 3">
    <name type="scientific">Anaerocolumna xylanovorans DSM 12503</name>
    <dbReference type="NCBI Taxonomy" id="1121345"/>
    <lineage>
        <taxon>Bacteria</taxon>
        <taxon>Bacillati</taxon>
        <taxon>Bacillota</taxon>
        <taxon>Clostridia</taxon>
        <taxon>Lachnospirales</taxon>
        <taxon>Lachnospiraceae</taxon>
        <taxon>Anaerocolumna</taxon>
    </lineage>
</organism>
<dbReference type="GO" id="GO:0046872">
    <property type="term" value="F:metal ion binding"/>
    <property type="evidence" value="ECO:0007669"/>
    <property type="project" value="UniProtKB-KW"/>
</dbReference>
<accession>A0A1M7Y298</accession>
<keyword evidence="1" id="KW-0460">Magnesium</keyword>
<keyword evidence="3" id="KW-1185">Reference proteome</keyword>
<feature type="binding site" evidence="1">
    <location>
        <position position="282"/>
    </location>
    <ligand>
        <name>Mg(2+)</name>
        <dbReference type="ChEBI" id="CHEBI:18420"/>
        <label>1</label>
    </ligand>
</feature>
<keyword evidence="2" id="KW-0378">Hydrolase</keyword>
<dbReference type="GO" id="GO:0016787">
    <property type="term" value="F:hydrolase activity"/>
    <property type="evidence" value="ECO:0007669"/>
    <property type="project" value="UniProtKB-KW"/>
</dbReference>
<dbReference type="InterPro" id="IPR005502">
    <property type="entry name" value="Ribosyl_crysJ1"/>
</dbReference>
<dbReference type="EMBL" id="FRFD01000003">
    <property type="protein sequence ID" value="SHO46070.1"/>
    <property type="molecule type" value="Genomic_DNA"/>
</dbReference>
<evidence type="ECO:0000256" key="1">
    <source>
        <dbReference type="PIRSR" id="PIRSR605502-1"/>
    </source>
</evidence>
<dbReference type="Gene3D" id="1.10.4080.10">
    <property type="entry name" value="ADP-ribosylation/Crystallin J1"/>
    <property type="match status" value="1"/>
</dbReference>
<dbReference type="InterPro" id="IPR036705">
    <property type="entry name" value="Ribosyl_crysJ1_sf"/>
</dbReference>
<dbReference type="Proteomes" id="UP000184612">
    <property type="component" value="Unassembled WGS sequence"/>
</dbReference>
<comment type="cofactor">
    <cofactor evidence="1">
        <name>Mg(2+)</name>
        <dbReference type="ChEBI" id="CHEBI:18420"/>
    </cofactor>
    <text evidence="1">Binds 2 magnesium ions per subunit.</text>
</comment>